<proteinExistence type="predicted"/>
<dbReference type="AlphaFoldDB" id="K2R0F3"/>
<accession>K2R0F3</accession>
<gene>
    <name evidence="2" type="ORF">A994_05986</name>
</gene>
<keyword evidence="1" id="KW-1133">Transmembrane helix</keyword>
<dbReference type="EMBL" id="AMPO01000004">
    <property type="protein sequence ID" value="EKF86013.1"/>
    <property type="molecule type" value="Genomic_DNA"/>
</dbReference>
<organism evidence="2 3">
    <name type="scientific">Methanobacterium formicicum (strain DSM 3637 / PP1)</name>
    <dbReference type="NCBI Taxonomy" id="1204725"/>
    <lineage>
        <taxon>Archaea</taxon>
        <taxon>Methanobacteriati</taxon>
        <taxon>Methanobacteriota</taxon>
        <taxon>Methanomada group</taxon>
        <taxon>Methanobacteria</taxon>
        <taxon>Methanobacteriales</taxon>
        <taxon>Methanobacteriaceae</taxon>
        <taxon>Methanobacterium</taxon>
    </lineage>
</organism>
<feature type="transmembrane region" description="Helical" evidence="1">
    <location>
        <begin position="12"/>
        <end position="32"/>
    </location>
</feature>
<evidence type="ECO:0008006" key="4">
    <source>
        <dbReference type="Google" id="ProtNLM"/>
    </source>
</evidence>
<dbReference type="Proteomes" id="UP000007360">
    <property type="component" value="Unassembled WGS sequence"/>
</dbReference>
<name>K2R0F3_METFP</name>
<dbReference type="Pfam" id="PF04021">
    <property type="entry name" value="Class_IIIsignal"/>
    <property type="match status" value="1"/>
</dbReference>
<protein>
    <recommendedName>
        <fullName evidence="4">Class III signal peptide-containing protein</fullName>
    </recommendedName>
</protein>
<evidence type="ECO:0000256" key="1">
    <source>
        <dbReference type="SAM" id="Phobius"/>
    </source>
</evidence>
<evidence type="ECO:0000313" key="2">
    <source>
        <dbReference type="EMBL" id="EKF86013.1"/>
    </source>
</evidence>
<keyword evidence="1" id="KW-0472">Membrane</keyword>
<keyword evidence="1" id="KW-0812">Transmembrane</keyword>
<reference evidence="2 3" key="1">
    <citation type="journal article" date="2012" name="J. Bacteriol.">
        <title>Draft genome sequence of Methanobacterium formicicum DSM 3637, an archaebacterium isolated from the methane producer amoeba Pelomyxa palustris.</title>
        <authorList>
            <person name="Gutierrez G."/>
        </authorList>
    </citation>
    <scope>NUCLEOTIDE SEQUENCE [LARGE SCALE GENOMIC DNA]</scope>
    <source>
        <strain evidence="3">DSM 3637 / PP1</strain>
    </source>
</reference>
<comment type="caution">
    <text evidence="2">The sequence shown here is derived from an EMBL/GenBank/DDBJ whole genome shotgun (WGS) entry which is preliminary data.</text>
</comment>
<dbReference type="InterPro" id="IPR007166">
    <property type="entry name" value="Class3_signal_pept_motif"/>
</dbReference>
<sequence>MFLNDERGQGAAEYILLFGAMIVIAIFSIIIYRNYVLSTNPLNSAQDINQVRSTIPTKA</sequence>
<evidence type="ECO:0000313" key="3">
    <source>
        <dbReference type="Proteomes" id="UP000007360"/>
    </source>
</evidence>
<dbReference type="RefSeq" id="WP_004030467.1">
    <property type="nucleotide sequence ID" value="NZ_AMPO01000004.1"/>
</dbReference>
<keyword evidence="3" id="KW-1185">Reference proteome</keyword>